<dbReference type="Gene3D" id="2.60.120.10">
    <property type="entry name" value="Jelly Rolls"/>
    <property type="match status" value="1"/>
</dbReference>
<keyword evidence="1" id="KW-0805">Transcription regulation</keyword>
<dbReference type="InterPro" id="IPR012318">
    <property type="entry name" value="HTH_CRP"/>
</dbReference>
<dbReference type="InterPro" id="IPR014710">
    <property type="entry name" value="RmlC-like_jellyroll"/>
</dbReference>
<gene>
    <name evidence="6" type="ORF">EY643_12950</name>
</gene>
<dbReference type="SUPFAM" id="SSF46785">
    <property type="entry name" value="Winged helix' DNA-binding domain"/>
    <property type="match status" value="1"/>
</dbReference>
<dbReference type="InterPro" id="IPR000595">
    <property type="entry name" value="cNMP-bd_dom"/>
</dbReference>
<dbReference type="PANTHER" id="PTHR24567">
    <property type="entry name" value="CRP FAMILY TRANSCRIPTIONAL REGULATORY PROTEIN"/>
    <property type="match status" value="1"/>
</dbReference>
<dbReference type="InterPro" id="IPR018335">
    <property type="entry name" value="Tscrpt_reg_HTH_Crp-type_CS"/>
</dbReference>
<evidence type="ECO:0000256" key="2">
    <source>
        <dbReference type="ARBA" id="ARBA00023125"/>
    </source>
</evidence>
<evidence type="ECO:0000256" key="1">
    <source>
        <dbReference type="ARBA" id="ARBA00023015"/>
    </source>
</evidence>
<keyword evidence="2" id="KW-0238">DNA-binding</keyword>
<dbReference type="SUPFAM" id="SSF51206">
    <property type="entry name" value="cAMP-binding domain-like"/>
    <property type="match status" value="1"/>
</dbReference>
<dbReference type="Gene3D" id="1.10.10.10">
    <property type="entry name" value="Winged helix-like DNA-binding domain superfamily/Winged helix DNA-binding domain"/>
    <property type="match status" value="1"/>
</dbReference>
<dbReference type="InterPro" id="IPR036390">
    <property type="entry name" value="WH_DNA-bd_sf"/>
</dbReference>
<dbReference type="InterPro" id="IPR036388">
    <property type="entry name" value="WH-like_DNA-bd_sf"/>
</dbReference>
<dbReference type="Proteomes" id="UP000326287">
    <property type="component" value="Chromosome"/>
</dbReference>
<dbReference type="Pfam" id="PF00325">
    <property type="entry name" value="Crp"/>
    <property type="match status" value="1"/>
</dbReference>
<dbReference type="CDD" id="cd00092">
    <property type="entry name" value="HTH_CRP"/>
    <property type="match status" value="1"/>
</dbReference>
<dbReference type="CDD" id="cd00038">
    <property type="entry name" value="CAP_ED"/>
    <property type="match status" value="1"/>
</dbReference>
<dbReference type="SMART" id="SM00419">
    <property type="entry name" value="HTH_CRP"/>
    <property type="match status" value="1"/>
</dbReference>
<protein>
    <submittedName>
        <fullName evidence="6">Crp/Fnr family transcriptional regulator</fullName>
    </submittedName>
</protein>
<dbReference type="PRINTS" id="PR00034">
    <property type="entry name" value="HTHCRP"/>
</dbReference>
<feature type="domain" description="HTH crp-type" evidence="5">
    <location>
        <begin position="170"/>
        <end position="242"/>
    </location>
</feature>
<dbReference type="PROSITE" id="PS00042">
    <property type="entry name" value="HTH_CRP_1"/>
    <property type="match status" value="1"/>
</dbReference>
<feature type="domain" description="Cyclic nucleotide-binding" evidence="4">
    <location>
        <begin position="39"/>
        <end position="108"/>
    </location>
</feature>
<organism evidence="6 7">
    <name type="scientific">Halioglobus maricola</name>
    <dbReference type="NCBI Taxonomy" id="2601894"/>
    <lineage>
        <taxon>Bacteria</taxon>
        <taxon>Pseudomonadati</taxon>
        <taxon>Pseudomonadota</taxon>
        <taxon>Gammaproteobacteria</taxon>
        <taxon>Cellvibrionales</taxon>
        <taxon>Halieaceae</taxon>
        <taxon>Halioglobus</taxon>
    </lineage>
</organism>
<dbReference type="GO" id="GO:0003677">
    <property type="term" value="F:DNA binding"/>
    <property type="evidence" value="ECO:0007669"/>
    <property type="project" value="UniProtKB-KW"/>
</dbReference>
<evidence type="ECO:0000313" key="7">
    <source>
        <dbReference type="Proteomes" id="UP000326287"/>
    </source>
</evidence>
<accession>A0A5P9NL65</accession>
<dbReference type="PROSITE" id="PS51063">
    <property type="entry name" value="HTH_CRP_2"/>
    <property type="match status" value="1"/>
</dbReference>
<name>A0A5P9NL65_9GAMM</name>
<dbReference type="InterPro" id="IPR050397">
    <property type="entry name" value="Env_Response_Regulators"/>
</dbReference>
<evidence type="ECO:0000259" key="5">
    <source>
        <dbReference type="PROSITE" id="PS51063"/>
    </source>
</evidence>
<reference evidence="6 7" key="1">
    <citation type="submission" date="2019-02" db="EMBL/GenBank/DDBJ databases">
        <authorList>
            <person name="Li S.-H."/>
        </authorList>
    </citation>
    <scope>NUCLEOTIDE SEQUENCE [LARGE SCALE GENOMIC DNA]</scope>
    <source>
        <strain evidence="6 7">IMCC14385</strain>
    </source>
</reference>
<dbReference type="EMBL" id="CP036422">
    <property type="protein sequence ID" value="QFU76492.1"/>
    <property type="molecule type" value="Genomic_DNA"/>
</dbReference>
<keyword evidence="3" id="KW-0804">Transcription</keyword>
<dbReference type="InterPro" id="IPR018490">
    <property type="entry name" value="cNMP-bd_dom_sf"/>
</dbReference>
<proteinExistence type="predicted"/>
<dbReference type="Pfam" id="PF00027">
    <property type="entry name" value="cNMP_binding"/>
    <property type="match status" value="1"/>
</dbReference>
<sequence>MTAIQQGLASSRRTHYHAGVKTAVGSPLLSIETNTPLTIYSGLNQKDAGQLDELVTHRLLDSGDYLFHQHTPAKSVYMLEEGMLMMERSSSTGRRQVMAFMQPGNFIGIPHNQHYDYTVSSLQQSKVREIPLKPFVALQDKCPQLMENVRGIGGNILAHTLDQVFALGQKKAHERVCFLLKQLSDRAPVPNCRTVDLVMTRQDIADYLGLTIETVSRAFGKLKREKLIDIYSAHTVEIIDMDAVAELALAD</sequence>
<evidence type="ECO:0000259" key="4">
    <source>
        <dbReference type="PROSITE" id="PS50042"/>
    </source>
</evidence>
<dbReference type="PANTHER" id="PTHR24567:SF28">
    <property type="entry name" value="LISTERIOLYSIN REGULATORY PROTEIN"/>
    <property type="match status" value="1"/>
</dbReference>
<dbReference type="KEGG" id="halc:EY643_12950"/>
<dbReference type="SMART" id="SM00100">
    <property type="entry name" value="cNMP"/>
    <property type="match status" value="1"/>
</dbReference>
<dbReference type="PROSITE" id="PS50042">
    <property type="entry name" value="CNMP_BINDING_3"/>
    <property type="match status" value="1"/>
</dbReference>
<dbReference type="GO" id="GO:0005829">
    <property type="term" value="C:cytosol"/>
    <property type="evidence" value="ECO:0007669"/>
    <property type="project" value="TreeGrafter"/>
</dbReference>
<keyword evidence="7" id="KW-1185">Reference proteome</keyword>
<dbReference type="GO" id="GO:0003700">
    <property type="term" value="F:DNA-binding transcription factor activity"/>
    <property type="evidence" value="ECO:0007669"/>
    <property type="project" value="InterPro"/>
</dbReference>
<dbReference type="OrthoDB" id="9126850at2"/>
<evidence type="ECO:0000313" key="6">
    <source>
        <dbReference type="EMBL" id="QFU76492.1"/>
    </source>
</evidence>
<dbReference type="AlphaFoldDB" id="A0A5P9NL65"/>
<evidence type="ECO:0000256" key="3">
    <source>
        <dbReference type="ARBA" id="ARBA00023163"/>
    </source>
</evidence>